<evidence type="ECO:0000256" key="1">
    <source>
        <dbReference type="SAM" id="Phobius"/>
    </source>
</evidence>
<dbReference type="Gene3D" id="2.20.28.30">
    <property type="entry name" value="RNA polymerase ii, chain L"/>
    <property type="match status" value="2"/>
</dbReference>
<dbReference type="EMBL" id="JAQIFT010000058">
    <property type="protein sequence ID" value="MDA3732988.1"/>
    <property type="molecule type" value="Genomic_DNA"/>
</dbReference>
<dbReference type="PANTHER" id="PTHR37826:SF3">
    <property type="entry name" value="J DOMAIN-CONTAINING PROTEIN"/>
    <property type="match status" value="1"/>
</dbReference>
<keyword evidence="1" id="KW-0472">Membrane</keyword>
<protein>
    <recommendedName>
        <fullName evidence="4">Replication restart DNA helicase PriA</fullName>
    </recommendedName>
</protein>
<keyword evidence="1" id="KW-1133">Transmembrane helix</keyword>
<dbReference type="Proteomes" id="UP001169242">
    <property type="component" value="Unassembled WGS sequence"/>
</dbReference>
<name>A0AA42DQJ6_9FIRM</name>
<evidence type="ECO:0000313" key="3">
    <source>
        <dbReference type="Proteomes" id="UP001169242"/>
    </source>
</evidence>
<sequence>MSVVSYVCPHCSAKLVFDPEMQKWACPFCESSFDQHALEATESTQTIQEPFTDTVDATVIYSCPSCGAQLVTDPNTSATFCCYCHSPVVLSHQLKDDFKPSKIIPFKTTKEDAITSFKNWCCGKWFLPSDFASPSQLQKLTGIYLPYWLMSCGTSGNLVAKAKNIRTWSDSSYYYTETQDYMIERAGSMRFDYIPHDASSKAEDAVMASVEPFNFVDLIDFSSPYLSGFLAEKYDVKQEQVYPFIQKRVEAATTEVFRESIKSYNSLAVTNCNINVQDVQFDYTLLPIWVLTYLYNDKTYFFVMNGQTGKIFGELPICKKKVTYLFFILTLVIFLILFIGGGLL</sequence>
<evidence type="ECO:0000313" key="2">
    <source>
        <dbReference type="EMBL" id="MDA3732988.1"/>
    </source>
</evidence>
<gene>
    <name evidence="2" type="ORF">PBV87_16040</name>
</gene>
<keyword evidence="1" id="KW-0812">Transmembrane</keyword>
<feature type="transmembrane region" description="Helical" evidence="1">
    <location>
        <begin position="324"/>
        <end position="343"/>
    </location>
</feature>
<evidence type="ECO:0008006" key="4">
    <source>
        <dbReference type="Google" id="ProtNLM"/>
    </source>
</evidence>
<reference evidence="2" key="1">
    <citation type="journal article" date="2023" name="Int. J. Syst. Evol. Microbiol.">
        <title>&lt;i&gt;Holtiella tumoricola&lt;/i&gt; gen. nov. sp. nov., isolated from a human clinical sample.</title>
        <authorList>
            <person name="Allen-Vercoe E."/>
            <person name="Daigneault M.C."/>
            <person name="Vancuren S.J."/>
            <person name="Cochrane K."/>
            <person name="O'Neal L.L."/>
            <person name="Sankaranarayanan K."/>
            <person name="Lawson P.A."/>
        </authorList>
    </citation>
    <scope>NUCLEOTIDE SEQUENCE</scope>
    <source>
        <strain evidence="2">CC70A</strain>
    </source>
</reference>
<dbReference type="AlphaFoldDB" id="A0AA42DQJ6"/>
<organism evidence="2 3">
    <name type="scientific">Holtiella tumoricola</name>
    <dbReference type="NCBI Taxonomy" id="3018743"/>
    <lineage>
        <taxon>Bacteria</taxon>
        <taxon>Bacillati</taxon>
        <taxon>Bacillota</taxon>
        <taxon>Clostridia</taxon>
        <taxon>Lachnospirales</taxon>
        <taxon>Cellulosilyticaceae</taxon>
        <taxon>Holtiella</taxon>
    </lineage>
</organism>
<dbReference type="PANTHER" id="PTHR37826">
    <property type="entry name" value="FLOTILLIN BAND_7_5 DOMAIN PROTEIN"/>
    <property type="match status" value="1"/>
</dbReference>
<comment type="caution">
    <text evidence="2">The sequence shown here is derived from an EMBL/GenBank/DDBJ whole genome shotgun (WGS) entry which is preliminary data.</text>
</comment>
<keyword evidence="3" id="KW-1185">Reference proteome</keyword>
<accession>A0AA42DQJ6</accession>
<proteinExistence type="predicted"/>
<dbReference type="RefSeq" id="WP_271012932.1">
    <property type="nucleotide sequence ID" value="NZ_JAQIFT010000058.1"/>
</dbReference>